<dbReference type="GO" id="GO:0004795">
    <property type="term" value="F:threonine synthase activity"/>
    <property type="evidence" value="ECO:0007669"/>
    <property type="project" value="UniProtKB-UniRule"/>
</dbReference>
<comment type="caution">
    <text evidence="17">The sequence shown here is derived from an EMBL/GenBank/DDBJ whole genome shotgun (WGS) entry which is preliminary data.</text>
</comment>
<evidence type="ECO:0000256" key="12">
    <source>
        <dbReference type="PIRNR" id="PIRNR038945"/>
    </source>
</evidence>
<dbReference type="FunFam" id="3.40.50.1100:FF:000014">
    <property type="entry name" value="Threonine synthase"/>
    <property type="match status" value="1"/>
</dbReference>
<evidence type="ECO:0000256" key="13">
    <source>
        <dbReference type="PIRSR" id="PIRSR038945-1"/>
    </source>
</evidence>
<keyword evidence="8 12" id="KW-0663">Pyridoxal phosphate</keyword>
<dbReference type="PATRIC" id="fig|1326980.8.peg.279"/>
<dbReference type="PANTHER" id="PTHR48078">
    <property type="entry name" value="THREONINE DEHYDRATASE, MITOCHONDRIAL-RELATED"/>
    <property type="match status" value="1"/>
</dbReference>
<dbReference type="GO" id="GO:0009088">
    <property type="term" value="P:threonine biosynthetic process"/>
    <property type="evidence" value="ECO:0007669"/>
    <property type="project" value="UniProtKB-UniRule"/>
</dbReference>
<comment type="pathway">
    <text evidence="2 12">Amino-acid biosynthesis; L-threonine biosynthesis; L-threonine from L-aspartate: step 5/5.</text>
</comment>
<feature type="modified residue" description="N6-(pyridoxal phosphate)lysine" evidence="14">
    <location>
        <position position="92"/>
    </location>
</feature>
<name>A0A0F2LR27_9CREN</name>
<dbReference type="PANTHER" id="PTHR48078:SF6">
    <property type="entry name" value="L-THREONINE DEHYDRATASE CATABOLIC TDCB"/>
    <property type="match status" value="1"/>
</dbReference>
<evidence type="ECO:0000256" key="11">
    <source>
        <dbReference type="NCBIfam" id="TIGR00260"/>
    </source>
</evidence>
<keyword evidence="7 12" id="KW-0791">Threonine biosynthesis</keyword>
<protein>
    <recommendedName>
        <fullName evidence="5 11">Threonine synthase</fullName>
        <ecNumber evidence="4 11">4.2.3.1</ecNumber>
    </recommendedName>
</protein>
<dbReference type="NCBIfam" id="TIGR00260">
    <property type="entry name" value="thrC"/>
    <property type="match status" value="1"/>
</dbReference>
<dbReference type="InterPro" id="IPR000634">
    <property type="entry name" value="Ser/Thr_deHydtase_PyrdxlP-BS"/>
</dbReference>
<evidence type="ECO:0000256" key="8">
    <source>
        <dbReference type="ARBA" id="ARBA00022898"/>
    </source>
</evidence>
<evidence type="ECO:0000256" key="14">
    <source>
        <dbReference type="PIRSR" id="PIRSR038945-2"/>
    </source>
</evidence>
<dbReference type="Pfam" id="PF00291">
    <property type="entry name" value="PALP"/>
    <property type="match status" value="1"/>
</dbReference>
<evidence type="ECO:0000256" key="15">
    <source>
        <dbReference type="PIRSR" id="PIRSR038945-3"/>
    </source>
</evidence>
<reference evidence="17" key="1">
    <citation type="submission" date="2015-03" db="EMBL/GenBank/DDBJ databases">
        <title>Metagenome Sequencing of an Archaeal-Dominated Microbial Community from a Hot Spring at the Los Azufres Geothermal Field, Mexico.</title>
        <authorList>
            <person name="Servin-Garciduenas L.E."/>
            <person name="Martinez-Romero E."/>
        </authorList>
    </citation>
    <scope>NUCLEOTIDE SEQUENCE [LARGE SCALE GENOMIC DNA]</scope>
    <source>
        <strain evidence="17">AZ1-454</strain>
    </source>
</reference>
<dbReference type="GO" id="GO:0003941">
    <property type="term" value="F:L-serine ammonia-lyase activity"/>
    <property type="evidence" value="ECO:0007669"/>
    <property type="project" value="TreeGrafter"/>
</dbReference>
<feature type="domain" description="Tryptophan synthase beta chain-like PALP" evidence="16">
    <location>
        <begin position="60"/>
        <end position="357"/>
    </location>
</feature>
<dbReference type="AlphaFoldDB" id="A0A0F2LR27"/>
<organism evidence="17">
    <name type="scientific">Candidatus Aramenus sulfurataquae</name>
    <dbReference type="NCBI Taxonomy" id="1326980"/>
    <lineage>
        <taxon>Archaea</taxon>
        <taxon>Thermoproteota</taxon>
        <taxon>Thermoprotei</taxon>
        <taxon>Sulfolobales</taxon>
        <taxon>Sulfolobaceae</taxon>
        <taxon>Candidatus Aramenus</taxon>
    </lineage>
</organism>
<comment type="cofactor">
    <cofactor evidence="1 12 13">
        <name>pyridoxal 5'-phosphate</name>
        <dbReference type="ChEBI" id="CHEBI:597326"/>
    </cofactor>
</comment>
<dbReference type="InterPro" id="IPR036052">
    <property type="entry name" value="TrpB-like_PALP_sf"/>
</dbReference>
<comment type="similarity">
    <text evidence="3 12">Belongs to the threonine synthase family.</text>
</comment>
<dbReference type="EMBL" id="JZWS01000012">
    <property type="protein sequence ID" value="KJR79304.1"/>
    <property type="molecule type" value="Genomic_DNA"/>
</dbReference>
<dbReference type="GO" id="GO:0004794">
    <property type="term" value="F:threonine deaminase activity"/>
    <property type="evidence" value="ECO:0007669"/>
    <property type="project" value="TreeGrafter"/>
</dbReference>
<dbReference type="PIRSF" id="PIRSF038945">
    <property type="entry name" value="Thr_synthase"/>
    <property type="match status" value="1"/>
</dbReference>
<evidence type="ECO:0000256" key="5">
    <source>
        <dbReference type="ARBA" id="ARBA00018679"/>
    </source>
</evidence>
<evidence type="ECO:0000256" key="1">
    <source>
        <dbReference type="ARBA" id="ARBA00001933"/>
    </source>
</evidence>
<dbReference type="InterPro" id="IPR004450">
    <property type="entry name" value="Thr_synthase-like"/>
</dbReference>
<dbReference type="InterPro" id="IPR001926">
    <property type="entry name" value="TrpB-like_PALP"/>
</dbReference>
<feature type="binding site" evidence="13">
    <location>
        <begin position="218"/>
        <end position="222"/>
    </location>
    <ligand>
        <name>pyridoxal 5'-phosphate</name>
        <dbReference type="ChEBI" id="CHEBI:597326"/>
    </ligand>
</feature>
<sequence>MRCLSCGYESPLDQRIITCPKCGGILEINIKLKSFSFSKLRGRGVWRYREAIPGKYDKIVTLNEGGTPLIKSRERGEVYYKFEGANPTGSFKDRGMTVAISSAVNTDHKVVVAASTGNTAASAAAYAARAGLKIFLLLPKGKVALGKLAQSVLYGATIIEVNGSFDVAMSSVMKIYKELGIVYPLNSFNPWRLEGQKTIAYEIVEDMGVPDAVIVPVGNAGNIYAIWKGFKELMEAGVIERVPRMIGVQAEGASPIANAIIKGLDKPEFVENPETIATAIRIGKPVNWMKAMKAIKESKGYAITVSDNEIMEAQKELARKEGIGAEPASASSLAGYDKLLREGFLDKGDKVALILTGHALKDPDAMLRQDKRMISLNPEEIERVILGEVSASR</sequence>
<dbReference type="GO" id="GO:0006567">
    <property type="term" value="P:L-threonine catabolic process"/>
    <property type="evidence" value="ECO:0007669"/>
    <property type="project" value="TreeGrafter"/>
</dbReference>
<gene>
    <name evidence="18" type="primary">thrC</name>
    <name evidence="18" type="ORF">TQ35_005665</name>
    <name evidence="17" type="ORF">TQ35_02640</name>
</gene>
<dbReference type="GO" id="GO:0009097">
    <property type="term" value="P:isoleucine biosynthetic process"/>
    <property type="evidence" value="ECO:0007669"/>
    <property type="project" value="TreeGrafter"/>
</dbReference>
<reference evidence="18" key="2">
    <citation type="submission" date="2022-05" db="EMBL/GenBank/DDBJ databases">
        <title>Metagenome Sequencing of an Archaeal-Dominated Microbial Community from a Hot Spring at the Los Azufres Geothermal Field, Mexico.</title>
        <authorList>
            <person name="Marin-Paredes R."/>
            <person name="Martinez-Romero E."/>
            <person name="Servin-Garciduenas L.E."/>
        </authorList>
    </citation>
    <scope>NUCLEOTIDE SEQUENCE</scope>
    <source>
        <strain evidence="18">AZ1-454</strain>
    </source>
</reference>
<proteinExistence type="inferred from homology"/>
<feature type="binding site" evidence="13">
    <location>
        <position position="118"/>
    </location>
    <ligand>
        <name>pyridoxal 5'-phosphate</name>
        <dbReference type="ChEBI" id="CHEBI:597326"/>
    </ligand>
</feature>
<dbReference type="InterPro" id="IPR026260">
    <property type="entry name" value="Thr_Synthase_bac/arc"/>
</dbReference>
<evidence type="ECO:0000256" key="7">
    <source>
        <dbReference type="ARBA" id="ARBA00022697"/>
    </source>
</evidence>
<dbReference type="GO" id="GO:0006565">
    <property type="term" value="P:L-serine catabolic process"/>
    <property type="evidence" value="ECO:0007669"/>
    <property type="project" value="TreeGrafter"/>
</dbReference>
<evidence type="ECO:0000256" key="9">
    <source>
        <dbReference type="ARBA" id="ARBA00023239"/>
    </source>
</evidence>
<evidence type="ECO:0000313" key="17">
    <source>
        <dbReference type="EMBL" id="KJR79304.1"/>
    </source>
</evidence>
<feature type="binding site" evidence="13">
    <location>
        <position position="356"/>
    </location>
    <ligand>
        <name>pyridoxal 5'-phosphate</name>
        <dbReference type="ChEBI" id="CHEBI:597326"/>
    </ligand>
</feature>
<dbReference type="EMBL" id="JZWS02000004">
    <property type="protein sequence ID" value="MCL7344045.1"/>
    <property type="molecule type" value="Genomic_DNA"/>
</dbReference>
<keyword evidence="9 12" id="KW-0456">Lyase</keyword>
<dbReference type="UniPathway" id="UPA00050">
    <property type="reaction ID" value="UER00065"/>
</dbReference>
<evidence type="ECO:0000256" key="10">
    <source>
        <dbReference type="ARBA" id="ARBA00049144"/>
    </source>
</evidence>
<feature type="cross-link" description="Isoglutamyl lysine isopeptide (Lys-Gln) (interchain with Q-Cter in protein Pup)" evidence="15">
    <location>
        <position position="174"/>
    </location>
</feature>
<evidence type="ECO:0000256" key="2">
    <source>
        <dbReference type="ARBA" id="ARBA00004979"/>
    </source>
</evidence>
<dbReference type="SUPFAM" id="SSF53686">
    <property type="entry name" value="Tryptophan synthase beta subunit-like PLP-dependent enzymes"/>
    <property type="match status" value="1"/>
</dbReference>
<dbReference type="Gene3D" id="3.40.50.1100">
    <property type="match status" value="2"/>
</dbReference>
<dbReference type="PROSITE" id="PS00165">
    <property type="entry name" value="DEHYDRATASE_SER_THR"/>
    <property type="match status" value="1"/>
</dbReference>
<evidence type="ECO:0000256" key="4">
    <source>
        <dbReference type="ARBA" id="ARBA00013028"/>
    </source>
</evidence>
<dbReference type="InterPro" id="IPR050147">
    <property type="entry name" value="Ser/Thr_Dehydratase"/>
</dbReference>
<evidence type="ECO:0000313" key="18">
    <source>
        <dbReference type="EMBL" id="MCL7344045.1"/>
    </source>
</evidence>
<evidence type="ECO:0000256" key="6">
    <source>
        <dbReference type="ARBA" id="ARBA00022605"/>
    </source>
</evidence>
<dbReference type="GO" id="GO:0030170">
    <property type="term" value="F:pyridoxal phosphate binding"/>
    <property type="evidence" value="ECO:0007669"/>
    <property type="project" value="InterPro"/>
</dbReference>
<accession>A0A0F2LR27</accession>
<keyword evidence="6 12" id="KW-0028">Amino-acid biosynthesis</keyword>
<dbReference type="CDD" id="cd01563">
    <property type="entry name" value="Thr-synth_1"/>
    <property type="match status" value="1"/>
</dbReference>
<comment type="function">
    <text evidence="12">Catalyzes the gamma-elimination of phosphate from L-phosphohomoserine and the beta-addition of water to produce L-threonine.</text>
</comment>
<comment type="catalytic activity">
    <reaction evidence="10 12">
        <text>O-phospho-L-homoserine + H2O = L-threonine + phosphate</text>
        <dbReference type="Rhea" id="RHEA:10840"/>
        <dbReference type="ChEBI" id="CHEBI:15377"/>
        <dbReference type="ChEBI" id="CHEBI:43474"/>
        <dbReference type="ChEBI" id="CHEBI:57590"/>
        <dbReference type="ChEBI" id="CHEBI:57926"/>
        <dbReference type="EC" id="4.2.3.1"/>
    </reaction>
</comment>
<evidence type="ECO:0000259" key="16">
    <source>
        <dbReference type="Pfam" id="PF00291"/>
    </source>
</evidence>
<dbReference type="EC" id="4.2.3.1" evidence="4 11"/>
<evidence type="ECO:0000256" key="3">
    <source>
        <dbReference type="ARBA" id="ARBA00005517"/>
    </source>
</evidence>